<keyword evidence="5 7" id="KW-0413">Isomerase</keyword>
<evidence type="ECO:0000313" key="8">
    <source>
        <dbReference type="Proteomes" id="UP000233534"/>
    </source>
</evidence>
<dbReference type="PROSITE" id="PS50889">
    <property type="entry name" value="S4"/>
    <property type="match status" value="1"/>
</dbReference>
<dbReference type="NCBIfam" id="TIGR00005">
    <property type="entry name" value="rluA_subfam"/>
    <property type="match status" value="1"/>
</dbReference>
<comment type="catalytic activity">
    <reaction evidence="1 5">
        <text>a uridine in RNA = a pseudouridine in RNA</text>
        <dbReference type="Rhea" id="RHEA:48348"/>
        <dbReference type="Rhea" id="RHEA-COMP:12068"/>
        <dbReference type="Rhea" id="RHEA-COMP:12069"/>
        <dbReference type="ChEBI" id="CHEBI:65314"/>
        <dbReference type="ChEBI" id="CHEBI:65315"/>
    </reaction>
</comment>
<evidence type="ECO:0000256" key="1">
    <source>
        <dbReference type="ARBA" id="ARBA00000073"/>
    </source>
</evidence>
<evidence type="ECO:0000259" key="6">
    <source>
        <dbReference type="Pfam" id="PF00849"/>
    </source>
</evidence>
<dbReference type="SUPFAM" id="SSF55120">
    <property type="entry name" value="Pseudouridine synthase"/>
    <property type="match status" value="1"/>
</dbReference>
<protein>
    <recommendedName>
        <fullName evidence="5">Pseudouridine synthase</fullName>
        <ecNumber evidence="5">5.4.99.-</ecNumber>
    </recommendedName>
</protein>
<dbReference type="InterPro" id="IPR050188">
    <property type="entry name" value="RluA_PseudoU_synthase"/>
</dbReference>
<dbReference type="Proteomes" id="UP000233534">
    <property type="component" value="Chromosome"/>
</dbReference>
<proteinExistence type="inferred from homology"/>
<keyword evidence="4" id="KW-0694">RNA-binding</keyword>
<dbReference type="EMBL" id="CP025197">
    <property type="protein sequence ID" value="AUG57859.1"/>
    <property type="molecule type" value="Genomic_DNA"/>
</dbReference>
<dbReference type="KEGG" id="hsc:HVS_09810"/>
<dbReference type="GO" id="GO:0140098">
    <property type="term" value="F:catalytic activity, acting on RNA"/>
    <property type="evidence" value="ECO:0007669"/>
    <property type="project" value="UniProtKB-ARBA"/>
</dbReference>
<dbReference type="InterPro" id="IPR006145">
    <property type="entry name" value="PsdUridine_synth_RsuA/RluA"/>
</dbReference>
<dbReference type="CDD" id="cd02869">
    <property type="entry name" value="PseudoU_synth_RluA_like"/>
    <property type="match status" value="1"/>
</dbReference>
<dbReference type="EC" id="5.4.99.-" evidence="5"/>
<evidence type="ECO:0000313" key="7">
    <source>
        <dbReference type="EMBL" id="AUG57859.1"/>
    </source>
</evidence>
<dbReference type="GO" id="GO:0000455">
    <property type="term" value="P:enzyme-directed rRNA pseudouridine synthesis"/>
    <property type="evidence" value="ECO:0007669"/>
    <property type="project" value="TreeGrafter"/>
</dbReference>
<evidence type="ECO:0000256" key="4">
    <source>
        <dbReference type="PROSITE-ProRule" id="PRU00182"/>
    </source>
</evidence>
<dbReference type="InterPro" id="IPR020103">
    <property type="entry name" value="PsdUridine_synth_cat_dom_sf"/>
</dbReference>
<feature type="domain" description="Pseudouridine synthase RsuA/RluA-like" evidence="6">
    <location>
        <begin position="88"/>
        <end position="237"/>
    </location>
</feature>
<name>A0A2K9E3B2_9FIRM</name>
<keyword evidence="8" id="KW-1185">Reference proteome</keyword>
<comment type="similarity">
    <text evidence="2 5">Belongs to the pseudouridine synthase RluA family.</text>
</comment>
<comment type="function">
    <text evidence="5">Responsible for synthesis of pseudouridine from uracil.</text>
</comment>
<dbReference type="Pfam" id="PF00849">
    <property type="entry name" value="PseudoU_synth_2"/>
    <property type="match status" value="1"/>
</dbReference>
<sequence length="322" mass="36543">MILKYKVEAESSGKTIKYILKEKLMFSQNLIRKLKCQNRILCNGKPVFVNAVVNENDIVEVDINFEETSEGVIPEDIPIDIIYEDDVLIALNKPADMVVHPTRNHLSGTLGNALSHYFLKKGLTIKIRPVMRLDRDTSGIIIFAKNSFAQDFLIRQMKDNLFYREYQGIVHGLVEKSHGTIDLPIARKSYSTIERCISPSGYPSITHYKVIEYLKSATFLSFVLETGRTHQIRVHCKAIGHPLFGDNLYGNTSVSLENQEIFPKNQPIIAAKDAAGKDSVLIERQALHSSKVVFTHPINKKPLELTAPLPYDIERLKEILRK</sequence>
<organism evidence="7 8">
    <name type="scientific">Acetivibrio saccincola</name>
    <dbReference type="NCBI Taxonomy" id="1677857"/>
    <lineage>
        <taxon>Bacteria</taxon>
        <taxon>Bacillati</taxon>
        <taxon>Bacillota</taxon>
        <taxon>Clostridia</taxon>
        <taxon>Eubacteriales</taxon>
        <taxon>Oscillospiraceae</taxon>
        <taxon>Acetivibrio</taxon>
    </lineage>
</organism>
<dbReference type="RefSeq" id="WP_101301729.1">
    <property type="nucleotide sequence ID" value="NZ_CP025197.1"/>
</dbReference>
<dbReference type="GO" id="GO:0003723">
    <property type="term" value="F:RNA binding"/>
    <property type="evidence" value="ECO:0007669"/>
    <property type="project" value="UniProtKB-KW"/>
</dbReference>
<gene>
    <name evidence="7" type="primary">rluD2</name>
    <name evidence="7" type="ORF">HVS_09810</name>
</gene>
<evidence type="ECO:0000256" key="3">
    <source>
        <dbReference type="PIRSR" id="PIRSR606225-1"/>
    </source>
</evidence>
<feature type="active site" evidence="3">
    <location>
        <position position="134"/>
    </location>
</feature>
<dbReference type="PANTHER" id="PTHR21600">
    <property type="entry name" value="MITOCHONDRIAL RNA PSEUDOURIDINE SYNTHASE"/>
    <property type="match status" value="1"/>
</dbReference>
<dbReference type="PANTHER" id="PTHR21600:SF71">
    <property type="entry name" value="PSEUDOURIDINE SYNTHASE"/>
    <property type="match status" value="1"/>
</dbReference>
<dbReference type="Gene3D" id="3.30.2350.10">
    <property type="entry name" value="Pseudouridine synthase"/>
    <property type="match status" value="1"/>
</dbReference>
<dbReference type="GO" id="GO:0009982">
    <property type="term" value="F:pseudouridine synthase activity"/>
    <property type="evidence" value="ECO:0007669"/>
    <property type="project" value="InterPro"/>
</dbReference>
<evidence type="ECO:0000256" key="5">
    <source>
        <dbReference type="RuleBase" id="RU362028"/>
    </source>
</evidence>
<reference evidence="7 8" key="1">
    <citation type="submission" date="2017-12" db="EMBL/GenBank/DDBJ databases">
        <title>Complete genome sequence of Herbivorax saccincola GGR1, a novel Cellulosome-producing hydrolytic bacterium in a thermophilic biogas plant, established by Illumina and Nanopore MinION sequencing.</title>
        <authorList>
            <person name="Pechtl A."/>
            <person name="Ruckert C."/>
            <person name="Koeck D.E."/>
            <person name="Maus I."/>
            <person name="Winkler A."/>
            <person name="Kalinowski J."/>
            <person name="Puhler A."/>
            <person name="Schwarz W.W."/>
            <person name="Zverlov V.V."/>
            <person name="Schluter A."/>
            <person name="Liebl W."/>
        </authorList>
    </citation>
    <scope>NUCLEOTIDE SEQUENCE [LARGE SCALE GENOMIC DNA]</scope>
    <source>
        <strain evidence="8">SR1</strain>
    </source>
</reference>
<dbReference type="AlphaFoldDB" id="A0A2K9E3B2"/>
<evidence type="ECO:0000256" key="2">
    <source>
        <dbReference type="ARBA" id="ARBA00010876"/>
    </source>
</evidence>
<accession>A0A2K9E3B2</accession>
<dbReference type="InterPro" id="IPR006225">
    <property type="entry name" value="PsdUridine_synth_RluC/D"/>
</dbReference>